<name>A0ABS6S3A1_9BACT</name>
<evidence type="ECO:0000313" key="2">
    <source>
        <dbReference type="Proteomes" id="UP001196980"/>
    </source>
</evidence>
<dbReference type="Proteomes" id="UP001196980">
    <property type="component" value="Unassembled WGS sequence"/>
</dbReference>
<protein>
    <submittedName>
        <fullName evidence="1">Uncharacterized protein</fullName>
    </submittedName>
</protein>
<evidence type="ECO:0000313" key="1">
    <source>
        <dbReference type="EMBL" id="MBV6343339.1"/>
    </source>
</evidence>
<organism evidence="1 2">
    <name type="scientific">Candidatus Magnetobacterium casense</name>
    <dbReference type="NCBI Taxonomy" id="1455061"/>
    <lineage>
        <taxon>Bacteria</taxon>
        <taxon>Pseudomonadati</taxon>
        <taxon>Nitrospirota</taxon>
        <taxon>Thermodesulfovibrionia</taxon>
        <taxon>Thermodesulfovibrionales</taxon>
        <taxon>Candidatus Magnetobacteriaceae</taxon>
        <taxon>Candidatus Magnetobacterium</taxon>
    </lineage>
</organism>
<accession>A0ABS6S3A1</accession>
<reference evidence="1 2" key="1">
    <citation type="journal article" date="2020" name="J Geophys Res Biogeosci">
        <title>Magnetotaxis as an Adaptation to Enable Bacterial Shuttling of Microbial Sulfur and Sulfur Cycling Across Aquatic Oxic#Anoxic Interfaces.</title>
        <authorList>
            <person name="Li J."/>
            <person name="Liu P."/>
            <person name="Wang J."/>
            <person name="Roberts A.P."/>
            <person name="Pan Y."/>
        </authorList>
    </citation>
    <scope>NUCLEOTIDE SEQUENCE [LARGE SCALE GENOMIC DNA]</scope>
    <source>
        <strain evidence="1 2">MYR-1_YQ</strain>
    </source>
</reference>
<dbReference type="RefSeq" id="WP_218253952.1">
    <property type="nucleotide sequence ID" value="NZ_JABXWD010000541.1"/>
</dbReference>
<sequence length="82" mass="9361">MADKQKEAPSLGAKYLWYSASQAAYRDKPFNIGKLGTGEFVIYTEMSCDMGYRPNWEDAVFLGWGDWSHVEGQIPPKEEDHD</sequence>
<comment type="caution">
    <text evidence="1">The sequence shown here is derived from an EMBL/GenBank/DDBJ whole genome shotgun (WGS) entry which is preliminary data.</text>
</comment>
<dbReference type="EMBL" id="JABXWD010000541">
    <property type="protein sequence ID" value="MBV6343339.1"/>
    <property type="molecule type" value="Genomic_DNA"/>
</dbReference>
<keyword evidence="2" id="KW-1185">Reference proteome</keyword>
<gene>
    <name evidence="1" type="ORF">HWQ67_17310</name>
</gene>
<proteinExistence type="predicted"/>